<proteinExistence type="predicted"/>
<organism evidence="2 3">
    <name type="scientific">Verticillium longisporum</name>
    <name type="common">Verticillium dahliae var. longisporum</name>
    <dbReference type="NCBI Taxonomy" id="100787"/>
    <lineage>
        <taxon>Eukaryota</taxon>
        <taxon>Fungi</taxon>
        <taxon>Dikarya</taxon>
        <taxon>Ascomycota</taxon>
        <taxon>Pezizomycotina</taxon>
        <taxon>Sordariomycetes</taxon>
        <taxon>Hypocreomycetidae</taxon>
        <taxon>Glomerellales</taxon>
        <taxon>Plectosphaerellaceae</taxon>
        <taxon>Verticillium</taxon>
    </lineage>
</organism>
<dbReference type="InterPro" id="IPR046347">
    <property type="entry name" value="bZIP_sf"/>
</dbReference>
<name>A0A0G4MNI7_VERLO</name>
<feature type="compositionally biased region" description="Low complexity" evidence="1">
    <location>
        <begin position="1"/>
        <end position="19"/>
    </location>
</feature>
<dbReference type="InterPro" id="IPR021833">
    <property type="entry name" value="DUF3425"/>
</dbReference>
<dbReference type="EMBL" id="CVQH01023639">
    <property type="protein sequence ID" value="CRK35766.1"/>
    <property type="molecule type" value="Genomic_DNA"/>
</dbReference>
<dbReference type="CDD" id="cd14688">
    <property type="entry name" value="bZIP_YAP"/>
    <property type="match status" value="1"/>
</dbReference>
<sequence>MASDAASQPSPAASVASSATPNLTSLPSHKRTAPVDGPSPSAASPDAEDPGGAQADSAKKRRTGPGSRGVANLTPAQLAKKRANDREAQRAIRERTKNQIENLEKKIQELTSQQPYQDLQAAVRAKEAVEAENADIKRRLASMMSLIQPLLTSPPGPPPPEQTYSSPTAQGYAPAQHANPPVSVHTSSTPGSAHSPGSVDHHPNWHVDSADQQARGKMLNQQRHNLRHNLDLGPEKLGLDFLLDPNRNFPKIQNGLNGAQDTAQFHHVPMKHDWTGVAPVARSPAETSSNGSRQPRRLGLEHTGENPYGQRPPLAPSGYMTTELKNCGPTCPLDSLLLDFLHERRQRAADGLPTQEIIGPRYPSVSSLLNPANSKYSHPLSKVFTDILSTFPDLSKLPERVAVLYVMFLIMRWQIAPSKENLDRLPSWAVPVPEQFSCEHPAWIDHLPFPLMRSYLAREHLSPDYMFDMFFVPFTATLSLNWPYEETDTLLVVPDSNDVMINPVFERHMRRLENWTLGDAFAQTFPGLEGTYNYKSCRPRERR</sequence>
<evidence type="ECO:0000313" key="3">
    <source>
        <dbReference type="Proteomes" id="UP000044602"/>
    </source>
</evidence>
<dbReference type="SUPFAM" id="SSF57959">
    <property type="entry name" value="Leucine zipper domain"/>
    <property type="match status" value="1"/>
</dbReference>
<feature type="region of interest" description="Disordered" evidence="1">
    <location>
        <begin position="281"/>
        <end position="316"/>
    </location>
</feature>
<dbReference type="Gene3D" id="1.20.5.170">
    <property type="match status" value="1"/>
</dbReference>
<dbReference type="PANTHER" id="PTHR37012:SF2">
    <property type="entry name" value="BZIP DOMAIN-CONTAINING PROTEIN-RELATED"/>
    <property type="match status" value="1"/>
</dbReference>
<feature type="region of interest" description="Disordered" evidence="1">
    <location>
        <begin position="149"/>
        <end position="206"/>
    </location>
</feature>
<keyword evidence="3" id="KW-1185">Reference proteome</keyword>
<dbReference type="Pfam" id="PF11905">
    <property type="entry name" value="DUF3425"/>
    <property type="match status" value="1"/>
</dbReference>
<evidence type="ECO:0008006" key="4">
    <source>
        <dbReference type="Google" id="ProtNLM"/>
    </source>
</evidence>
<dbReference type="AlphaFoldDB" id="A0A0G4MNI7"/>
<feature type="region of interest" description="Disordered" evidence="1">
    <location>
        <begin position="1"/>
        <end position="98"/>
    </location>
</feature>
<protein>
    <recommendedName>
        <fullName evidence="4">BZIP domain-containing protein</fullName>
    </recommendedName>
</protein>
<reference evidence="2 3" key="1">
    <citation type="submission" date="2015-05" db="EMBL/GenBank/DDBJ databases">
        <authorList>
            <person name="Wang D.B."/>
            <person name="Wang M."/>
        </authorList>
    </citation>
    <scope>NUCLEOTIDE SEQUENCE [LARGE SCALE GENOMIC DNA]</scope>
    <source>
        <strain evidence="2">VL1</strain>
    </source>
</reference>
<feature type="compositionally biased region" description="Basic and acidic residues" evidence="1">
    <location>
        <begin position="82"/>
        <end position="98"/>
    </location>
</feature>
<dbReference type="PANTHER" id="PTHR37012">
    <property type="entry name" value="B-ZIP TRANSCRIPTION FACTOR (EUROFUNG)-RELATED"/>
    <property type="match status" value="1"/>
</dbReference>
<feature type="compositionally biased region" description="Pro residues" evidence="1">
    <location>
        <begin position="152"/>
        <end position="161"/>
    </location>
</feature>
<dbReference type="Proteomes" id="UP000044602">
    <property type="component" value="Unassembled WGS sequence"/>
</dbReference>
<dbReference type="GO" id="GO:0003700">
    <property type="term" value="F:DNA-binding transcription factor activity"/>
    <property type="evidence" value="ECO:0007669"/>
    <property type="project" value="InterPro"/>
</dbReference>
<accession>A0A0G4MNI7</accession>
<evidence type="ECO:0000313" key="2">
    <source>
        <dbReference type="EMBL" id="CRK35766.1"/>
    </source>
</evidence>
<evidence type="ECO:0000256" key="1">
    <source>
        <dbReference type="SAM" id="MobiDB-lite"/>
    </source>
</evidence>
<gene>
    <name evidence="2" type="ORF">BN1708_006780</name>
</gene>